<comment type="similarity">
    <text evidence="1">Belongs to the sigma-70 factor family. ECF subfamily.</text>
</comment>
<dbReference type="Pfam" id="PF04542">
    <property type="entry name" value="Sigma70_r2"/>
    <property type="match status" value="1"/>
</dbReference>
<dbReference type="InterPro" id="IPR013324">
    <property type="entry name" value="RNA_pol_sigma_r3/r4-like"/>
</dbReference>
<dbReference type="EMBL" id="CP060711">
    <property type="protein sequence ID" value="QNN48209.1"/>
    <property type="molecule type" value="Genomic_DNA"/>
</dbReference>
<evidence type="ECO:0000256" key="4">
    <source>
        <dbReference type="ARBA" id="ARBA00023163"/>
    </source>
</evidence>
<name>A0A7G9QXY4_9GAMM</name>
<dbReference type="GO" id="GO:0016987">
    <property type="term" value="F:sigma factor activity"/>
    <property type="evidence" value="ECO:0007669"/>
    <property type="project" value="UniProtKB-KW"/>
</dbReference>
<dbReference type="InterPro" id="IPR013325">
    <property type="entry name" value="RNA_pol_sigma_r2"/>
</dbReference>
<dbReference type="GO" id="GO:0006352">
    <property type="term" value="P:DNA-templated transcription initiation"/>
    <property type="evidence" value="ECO:0007669"/>
    <property type="project" value="InterPro"/>
</dbReference>
<dbReference type="InterPro" id="IPR014284">
    <property type="entry name" value="RNA_pol_sigma-70_dom"/>
</dbReference>
<organism evidence="7 8">
    <name type="scientific">Thermomonas brevis</name>
    <dbReference type="NCBI Taxonomy" id="215691"/>
    <lineage>
        <taxon>Bacteria</taxon>
        <taxon>Pseudomonadati</taxon>
        <taxon>Pseudomonadota</taxon>
        <taxon>Gammaproteobacteria</taxon>
        <taxon>Lysobacterales</taxon>
        <taxon>Lysobacteraceae</taxon>
        <taxon>Thermomonas</taxon>
    </lineage>
</organism>
<feature type="domain" description="RNA polymerase sigma-70 region 2" evidence="5">
    <location>
        <begin position="13"/>
        <end position="79"/>
    </location>
</feature>
<dbReference type="InterPro" id="IPR039425">
    <property type="entry name" value="RNA_pol_sigma-70-like"/>
</dbReference>
<sequence length="169" mass="19534">MHAAERERRFEALLERHRGILFKVAGTYCREPAEREDLMQDIAAQLWRAFPGYDEARAFPTWMYRIALNVAISSLRGRAHKQRDDTVALDAERHDAIGDAATAAETDERVRLLYRCIDRLDPLDRALLLLHLDERSQREIAEILGLTETNVGTKLGRLKQRLRNDLRDA</sequence>
<dbReference type="Pfam" id="PF08281">
    <property type="entry name" value="Sigma70_r4_2"/>
    <property type="match status" value="1"/>
</dbReference>
<dbReference type="PANTHER" id="PTHR43133:SF45">
    <property type="entry name" value="RNA POLYMERASE ECF-TYPE SIGMA FACTOR"/>
    <property type="match status" value="1"/>
</dbReference>
<keyword evidence="3" id="KW-0731">Sigma factor</keyword>
<dbReference type="SUPFAM" id="SSF88659">
    <property type="entry name" value="Sigma3 and sigma4 domains of RNA polymerase sigma factors"/>
    <property type="match status" value="1"/>
</dbReference>
<dbReference type="KEGG" id="tbv:H9L17_11125"/>
<proteinExistence type="inferred from homology"/>
<evidence type="ECO:0000256" key="1">
    <source>
        <dbReference type="ARBA" id="ARBA00010641"/>
    </source>
</evidence>
<keyword evidence="8" id="KW-1185">Reference proteome</keyword>
<feature type="domain" description="RNA polymerase sigma factor 70 region 4 type 2" evidence="6">
    <location>
        <begin position="112"/>
        <end position="162"/>
    </location>
</feature>
<dbReference type="SUPFAM" id="SSF88946">
    <property type="entry name" value="Sigma2 domain of RNA polymerase sigma factors"/>
    <property type="match status" value="1"/>
</dbReference>
<evidence type="ECO:0000256" key="2">
    <source>
        <dbReference type="ARBA" id="ARBA00023015"/>
    </source>
</evidence>
<dbReference type="Gene3D" id="1.10.10.10">
    <property type="entry name" value="Winged helix-like DNA-binding domain superfamily/Winged helix DNA-binding domain"/>
    <property type="match status" value="1"/>
</dbReference>
<evidence type="ECO:0000313" key="8">
    <source>
        <dbReference type="Proteomes" id="UP000515977"/>
    </source>
</evidence>
<dbReference type="InterPro" id="IPR013249">
    <property type="entry name" value="RNA_pol_sigma70_r4_t2"/>
</dbReference>
<dbReference type="Gene3D" id="1.10.1740.10">
    <property type="match status" value="1"/>
</dbReference>
<accession>A0A7G9QXY4</accession>
<evidence type="ECO:0000256" key="3">
    <source>
        <dbReference type="ARBA" id="ARBA00023082"/>
    </source>
</evidence>
<gene>
    <name evidence="7" type="ORF">H9L17_11125</name>
</gene>
<evidence type="ECO:0000259" key="5">
    <source>
        <dbReference type="Pfam" id="PF04542"/>
    </source>
</evidence>
<dbReference type="NCBIfam" id="TIGR02937">
    <property type="entry name" value="sigma70-ECF"/>
    <property type="match status" value="1"/>
</dbReference>
<dbReference type="PANTHER" id="PTHR43133">
    <property type="entry name" value="RNA POLYMERASE ECF-TYPE SIGMA FACTO"/>
    <property type="match status" value="1"/>
</dbReference>
<keyword evidence="2" id="KW-0805">Transcription regulation</keyword>
<evidence type="ECO:0000259" key="6">
    <source>
        <dbReference type="Pfam" id="PF08281"/>
    </source>
</evidence>
<dbReference type="AlphaFoldDB" id="A0A7G9QXY4"/>
<evidence type="ECO:0000313" key="7">
    <source>
        <dbReference type="EMBL" id="QNN48209.1"/>
    </source>
</evidence>
<dbReference type="InterPro" id="IPR036388">
    <property type="entry name" value="WH-like_DNA-bd_sf"/>
</dbReference>
<keyword evidence="4" id="KW-0804">Transcription</keyword>
<dbReference type="InterPro" id="IPR007627">
    <property type="entry name" value="RNA_pol_sigma70_r2"/>
</dbReference>
<protein>
    <submittedName>
        <fullName evidence="7">Sigma-70 family RNA polymerase sigma factor</fullName>
    </submittedName>
</protein>
<dbReference type="GO" id="GO:0003677">
    <property type="term" value="F:DNA binding"/>
    <property type="evidence" value="ECO:0007669"/>
    <property type="project" value="InterPro"/>
</dbReference>
<reference evidence="7 8" key="1">
    <citation type="submission" date="2020-08" db="EMBL/GenBank/DDBJ databases">
        <title>Genome sequence of Thermomonas brevis KACC 16975T.</title>
        <authorList>
            <person name="Hyun D.-W."/>
            <person name="Bae J.-W."/>
        </authorList>
    </citation>
    <scope>NUCLEOTIDE SEQUENCE [LARGE SCALE GENOMIC DNA]</scope>
    <source>
        <strain evidence="7 8">KACC 16975</strain>
    </source>
</reference>
<dbReference type="Proteomes" id="UP000515977">
    <property type="component" value="Chromosome"/>
</dbReference>